<evidence type="ECO:0000313" key="12">
    <source>
        <dbReference type="EMBL" id="GFY56500.1"/>
    </source>
</evidence>
<feature type="binding site" evidence="8">
    <location>
        <position position="419"/>
    </location>
    <ligand>
        <name>Zn(2+)</name>
        <dbReference type="ChEBI" id="CHEBI:29105"/>
        <note>catalytic</note>
    </ligand>
</feature>
<dbReference type="EC" id="3.4.24.84" evidence="9"/>
<feature type="transmembrane region" description="Helical" evidence="9">
    <location>
        <begin position="138"/>
        <end position="163"/>
    </location>
</feature>
<dbReference type="FunFam" id="3.30.2010.10:FF:000003">
    <property type="entry name" value="CAAX prenyl protease"/>
    <property type="match status" value="1"/>
</dbReference>
<keyword evidence="9" id="KW-0472">Membrane</keyword>
<evidence type="ECO:0000256" key="9">
    <source>
        <dbReference type="RuleBase" id="RU366005"/>
    </source>
</evidence>
<dbReference type="AlphaFoldDB" id="A0A8X6XPV2"/>
<name>A0A8X6XPV2_9ARAC</name>
<dbReference type="PANTHER" id="PTHR10120">
    <property type="entry name" value="CAAX PRENYL PROTEASE 1"/>
    <property type="match status" value="1"/>
</dbReference>
<keyword evidence="5 9" id="KW-0482">Metalloprotease</keyword>
<keyword evidence="13" id="KW-1185">Reference proteome</keyword>
<evidence type="ECO:0000256" key="7">
    <source>
        <dbReference type="PIRSR" id="PIRSR627057-1"/>
    </source>
</evidence>
<dbReference type="Pfam" id="PF01435">
    <property type="entry name" value="Peptidase_M48"/>
    <property type="match status" value="1"/>
</dbReference>
<feature type="transmembrane region" description="Helical" evidence="9">
    <location>
        <begin position="33"/>
        <end position="53"/>
    </location>
</feature>
<keyword evidence="9" id="KW-1133">Transmembrane helix</keyword>
<dbReference type="OrthoDB" id="360839at2759"/>
<evidence type="ECO:0000256" key="1">
    <source>
        <dbReference type="ARBA" id="ARBA00022670"/>
    </source>
</evidence>
<evidence type="ECO:0000256" key="8">
    <source>
        <dbReference type="PIRSR" id="PIRSR627057-2"/>
    </source>
</evidence>
<feature type="binding site" evidence="8">
    <location>
        <position position="339"/>
    </location>
    <ligand>
        <name>Zn(2+)</name>
        <dbReference type="ChEBI" id="CHEBI:29105"/>
        <note>catalytic</note>
    </ligand>
</feature>
<evidence type="ECO:0000256" key="4">
    <source>
        <dbReference type="ARBA" id="ARBA00022833"/>
    </source>
</evidence>
<dbReference type="Pfam" id="PF16491">
    <property type="entry name" value="Peptidase_M48_N"/>
    <property type="match status" value="1"/>
</dbReference>
<feature type="domain" description="Peptidase M48" evidence="10">
    <location>
        <begin position="243"/>
        <end position="475"/>
    </location>
</feature>
<dbReference type="GO" id="GO:0071586">
    <property type="term" value="P:CAAX-box protein processing"/>
    <property type="evidence" value="ECO:0007669"/>
    <property type="project" value="UniProtKB-UniRule"/>
</dbReference>
<sequence length="477" mass="55129">MARDWIEKIYLQALDFPIIRDILLAPAWTPVQIMNAIIAFTWAVYIWETYLSYRQHKMYKNTKSIPPELAGVIDQTTFNKSRLYNLDKSKFNLICSLYDQLFQTAVLVFGGIPFLWSLSGRATGYFGYGREHEVTQTVAFALIGAFITTIIDLPWSLYSTFVIEERHGFNKETIGFFFKDKTKKFIVMQAIALPILACIIHIVKIGGDYFFIILWAFCVALSLILMTVYADYIAPMFDKFTPLPEGTLRTRIEDLAKSIDFPLKKLYVVEGSKRSAHSNAYFYGFYKNKRIVLFDTLMEDYTPLNKKEDDLKNDEKDEKEKTPQKTGCNNDEILAVLAHELGHWKLNHILKNLVIVQVNLFLCFSVFALLYKNPTLYAAFGFFDQKPIIVGLVVIFQYVFSPYNEVLSFLMTALSRRFEFQADAFAKLLNRAADLRSALIKLNRDNLGFPVHDWLFSAWHHSHPPLLERIHALGKLD</sequence>
<dbReference type="InterPro" id="IPR001915">
    <property type="entry name" value="Peptidase_M48"/>
</dbReference>
<comment type="function">
    <text evidence="9">Proteolytically removes the C-terminal three residues of farnesylated proteins.</text>
</comment>
<evidence type="ECO:0000256" key="5">
    <source>
        <dbReference type="ARBA" id="ARBA00023049"/>
    </source>
</evidence>
<keyword evidence="1 9" id="KW-0645">Protease</keyword>
<protein>
    <recommendedName>
        <fullName evidence="9">CAAX prenyl protease</fullName>
        <ecNumber evidence="9">3.4.24.84</ecNumber>
    </recommendedName>
</protein>
<evidence type="ECO:0000256" key="6">
    <source>
        <dbReference type="ARBA" id="ARBA00044456"/>
    </source>
</evidence>
<feature type="binding site" evidence="8">
    <location>
        <position position="343"/>
    </location>
    <ligand>
        <name>Zn(2+)</name>
        <dbReference type="ChEBI" id="CHEBI:29105"/>
        <note>catalytic</note>
    </ligand>
</feature>
<comment type="caution">
    <text evidence="12">The sequence shown here is derived from an EMBL/GenBank/DDBJ whole genome shotgun (WGS) entry which is preliminary data.</text>
</comment>
<comment type="similarity">
    <text evidence="9">Belongs to the peptidase M48A family.</text>
</comment>
<proteinExistence type="inferred from homology"/>
<dbReference type="CDD" id="cd07343">
    <property type="entry name" value="M48A_Zmpste24p_like"/>
    <property type="match status" value="1"/>
</dbReference>
<keyword evidence="2 8" id="KW-0479">Metal-binding</keyword>
<keyword evidence="9" id="KW-0812">Transmembrane</keyword>
<dbReference type="GO" id="GO:0005789">
    <property type="term" value="C:endoplasmic reticulum membrane"/>
    <property type="evidence" value="ECO:0007669"/>
    <property type="project" value="UniProtKB-SubCell"/>
</dbReference>
<evidence type="ECO:0000256" key="2">
    <source>
        <dbReference type="ARBA" id="ARBA00022723"/>
    </source>
</evidence>
<dbReference type="EMBL" id="BMAV01011013">
    <property type="protein sequence ID" value="GFY56500.1"/>
    <property type="molecule type" value="Genomic_DNA"/>
</dbReference>
<organism evidence="12 13">
    <name type="scientific">Trichonephila inaurata madagascariensis</name>
    <dbReference type="NCBI Taxonomy" id="2747483"/>
    <lineage>
        <taxon>Eukaryota</taxon>
        <taxon>Metazoa</taxon>
        <taxon>Ecdysozoa</taxon>
        <taxon>Arthropoda</taxon>
        <taxon>Chelicerata</taxon>
        <taxon>Arachnida</taxon>
        <taxon>Araneae</taxon>
        <taxon>Araneomorphae</taxon>
        <taxon>Entelegynae</taxon>
        <taxon>Araneoidea</taxon>
        <taxon>Nephilidae</taxon>
        <taxon>Trichonephila</taxon>
        <taxon>Trichonephila inaurata</taxon>
    </lineage>
</organism>
<feature type="transmembrane region" description="Helical" evidence="9">
    <location>
        <begin position="209"/>
        <end position="230"/>
    </location>
</feature>
<evidence type="ECO:0000256" key="3">
    <source>
        <dbReference type="ARBA" id="ARBA00022801"/>
    </source>
</evidence>
<dbReference type="GO" id="GO:0046872">
    <property type="term" value="F:metal ion binding"/>
    <property type="evidence" value="ECO:0007669"/>
    <property type="project" value="UniProtKB-UniRule"/>
</dbReference>
<feature type="transmembrane region" description="Helical" evidence="9">
    <location>
        <begin position="97"/>
        <end position="118"/>
    </location>
</feature>
<keyword evidence="3 9" id="KW-0378">Hydrolase</keyword>
<keyword evidence="4 8" id="KW-0862">Zinc</keyword>
<feature type="transmembrane region" description="Helical" evidence="9">
    <location>
        <begin position="353"/>
        <end position="371"/>
    </location>
</feature>
<keyword evidence="9" id="KW-0256">Endoplasmic reticulum</keyword>
<comment type="subcellular location">
    <subcellularLocation>
        <location evidence="9">Endoplasmic reticulum membrane</location>
        <topology evidence="9">Multi-pass membrane protein</topology>
    </subcellularLocation>
</comment>
<reference evidence="12" key="1">
    <citation type="submission" date="2020-08" db="EMBL/GenBank/DDBJ databases">
        <title>Multicomponent nature underlies the extraordinary mechanical properties of spider dragline silk.</title>
        <authorList>
            <person name="Kono N."/>
            <person name="Nakamura H."/>
            <person name="Mori M."/>
            <person name="Yoshida Y."/>
            <person name="Ohtoshi R."/>
            <person name="Malay A.D."/>
            <person name="Moran D.A.P."/>
            <person name="Tomita M."/>
            <person name="Numata K."/>
            <person name="Arakawa K."/>
        </authorList>
    </citation>
    <scope>NUCLEOTIDE SEQUENCE</scope>
</reference>
<dbReference type="Gene3D" id="3.30.2010.10">
    <property type="entry name" value="Metalloproteases ('zincins'), catalytic domain"/>
    <property type="match status" value="1"/>
</dbReference>
<feature type="transmembrane region" description="Helical" evidence="9">
    <location>
        <begin position="184"/>
        <end position="203"/>
    </location>
</feature>
<evidence type="ECO:0000313" key="13">
    <source>
        <dbReference type="Proteomes" id="UP000886998"/>
    </source>
</evidence>
<feature type="transmembrane region" description="Helical" evidence="9">
    <location>
        <begin position="377"/>
        <end position="400"/>
    </location>
</feature>
<accession>A0A8X6XPV2</accession>
<evidence type="ECO:0000259" key="11">
    <source>
        <dbReference type="Pfam" id="PF16491"/>
    </source>
</evidence>
<feature type="active site" description="Proton donor" evidence="7">
    <location>
        <position position="423"/>
    </location>
</feature>
<comment type="cofactor">
    <cofactor evidence="8 9">
        <name>Zn(2+)</name>
        <dbReference type="ChEBI" id="CHEBI:29105"/>
    </cofactor>
    <text evidence="8 9">Binds 1 zinc ion per subunit.</text>
</comment>
<dbReference type="Proteomes" id="UP000886998">
    <property type="component" value="Unassembled WGS sequence"/>
</dbReference>
<feature type="active site" evidence="7">
    <location>
        <position position="340"/>
    </location>
</feature>
<gene>
    <name evidence="12" type="primary">ZMPSTE24</name>
    <name evidence="12" type="ORF">TNIN_348281</name>
</gene>
<evidence type="ECO:0000259" key="10">
    <source>
        <dbReference type="Pfam" id="PF01435"/>
    </source>
</evidence>
<dbReference type="GO" id="GO:0004222">
    <property type="term" value="F:metalloendopeptidase activity"/>
    <property type="evidence" value="ECO:0007669"/>
    <property type="project" value="UniProtKB-UniRule"/>
</dbReference>
<dbReference type="InterPro" id="IPR027057">
    <property type="entry name" value="CAXX_Prtase_1"/>
</dbReference>
<comment type="catalytic activity">
    <reaction evidence="6 9">
        <text>Hydrolyzes the peptide bond -P2-(S-farnesyl or geranylgeranyl)C-P1'-P2'-P3'-COOH where P1' and P2' are amino acids with aliphatic side chains and P3' is any C-terminal residue.</text>
        <dbReference type="EC" id="3.4.24.84"/>
    </reaction>
</comment>
<dbReference type="InterPro" id="IPR032456">
    <property type="entry name" value="Peptidase_M48_N"/>
</dbReference>
<feature type="domain" description="CAAX prenyl protease 1 N-terminal" evidence="11">
    <location>
        <begin position="55"/>
        <end position="239"/>
    </location>
</feature>